<accession>A0A9W8AJ34</accession>
<feature type="region of interest" description="Disordered" evidence="1">
    <location>
        <begin position="537"/>
        <end position="598"/>
    </location>
</feature>
<protein>
    <submittedName>
        <fullName evidence="2">Uncharacterized protein</fullName>
    </submittedName>
</protein>
<evidence type="ECO:0000313" key="2">
    <source>
        <dbReference type="EMBL" id="KAJ1952923.1"/>
    </source>
</evidence>
<organism evidence="2 3">
    <name type="scientific">Dispira parvispora</name>
    <dbReference type="NCBI Taxonomy" id="1520584"/>
    <lineage>
        <taxon>Eukaryota</taxon>
        <taxon>Fungi</taxon>
        <taxon>Fungi incertae sedis</taxon>
        <taxon>Zoopagomycota</taxon>
        <taxon>Kickxellomycotina</taxon>
        <taxon>Dimargaritomycetes</taxon>
        <taxon>Dimargaritales</taxon>
        <taxon>Dimargaritaceae</taxon>
        <taxon>Dispira</taxon>
    </lineage>
</organism>
<proteinExistence type="predicted"/>
<comment type="caution">
    <text evidence="2">The sequence shown here is derived from an EMBL/GenBank/DDBJ whole genome shotgun (WGS) entry which is preliminary data.</text>
</comment>
<reference evidence="2" key="1">
    <citation type="submission" date="2022-07" db="EMBL/GenBank/DDBJ databases">
        <title>Phylogenomic reconstructions and comparative analyses of Kickxellomycotina fungi.</title>
        <authorList>
            <person name="Reynolds N.K."/>
            <person name="Stajich J.E."/>
            <person name="Barry K."/>
            <person name="Grigoriev I.V."/>
            <person name="Crous P."/>
            <person name="Smith M.E."/>
        </authorList>
    </citation>
    <scope>NUCLEOTIDE SEQUENCE</scope>
    <source>
        <strain evidence="2">RSA 1196</strain>
    </source>
</reference>
<feature type="compositionally biased region" description="Gly residues" evidence="1">
    <location>
        <begin position="543"/>
        <end position="553"/>
    </location>
</feature>
<dbReference type="EMBL" id="JANBPY010003038">
    <property type="protein sequence ID" value="KAJ1952923.1"/>
    <property type="molecule type" value="Genomic_DNA"/>
</dbReference>
<keyword evidence="3" id="KW-1185">Reference proteome</keyword>
<dbReference type="AlphaFoldDB" id="A0A9W8AJ34"/>
<evidence type="ECO:0000313" key="3">
    <source>
        <dbReference type="Proteomes" id="UP001150925"/>
    </source>
</evidence>
<feature type="region of interest" description="Disordered" evidence="1">
    <location>
        <begin position="272"/>
        <end position="291"/>
    </location>
</feature>
<sequence length="598" mass="63279">MPKNKRATSRSDGSRKPKVEADSVSAEPVQGATTSPQVVPTGSATSLSRDDRVTPSEAATPTTLGDVSQNTLSHAVHMLALLTVVYPQAQAVGYLTPKESGLLGDTYRLLVAHLAQSGAAYPARVPDHLVSVLNQLGDVGAQQVPFPGNVRTTFGDVQRALAKLSAYTAQQLGNPFAAPVPENSCGTFPTESPENPFDPRLKKYIVIPREGPRFTWPSLIYDSPSSLDQDDSTTYPLAEEGDAAVKSAVPPMEDMSQGLVTAGMASDQQTTTTSVDPMAQVPKSTDLDPYNNWVPPTADAEPMWNVPPMALDAATGEPVPTLNGESPSLPPIVPTVSQNSGMNMYQPNVYGYPVEGGVGAPMDGRDPAAMGVPPNASYPHPYPMPPTSYPPPPFNGLGAEGGEMPGASNGPMVLGYPAGYDPNWSQSYTGPTADESTATAVDGDNVPRHQSTSSTSSVNGNLEGIDKATTAGGNVAPVNPGSYPVYPYPGQPPMAMYPNQPYPGYQMPHTGPQMYGQPTSYYYHPQYPPNAMHHYSRHNHNGGYHGPSGGRSRGGYRPRGAKTGGHHNYRGGHHSRGGYRNPAYHPRPTVPQNTAATS</sequence>
<feature type="region of interest" description="Disordered" evidence="1">
    <location>
        <begin position="425"/>
        <end position="461"/>
    </location>
</feature>
<feature type="region of interest" description="Disordered" evidence="1">
    <location>
        <begin position="1"/>
        <end position="66"/>
    </location>
</feature>
<feature type="compositionally biased region" description="Polar residues" evidence="1">
    <location>
        <begin position="57"/>
        <end position="66"/>
    </location>
</feature>
<gene>
    <name evidence="2" type="ORF">IWQ62_006112</name>
</gene>
<evidence type="ECO:0000256" key="1">
    <source>
        <dbReference type="SAM" id="MobiDB-lite"/>
    </source>
</evidence>
<feature type="compositionally biased region" description="Polar residues" evidence="1">
    <location>
        <begin position="425"/>
        <end position="439"/>
    </location>
</feature>
<feature type="compositionally biased region" description="Polar residues" evidence="1">
    <location>
        <begin position="31"/>
        <end position="47"/>
    </location>
</feature>
<name>A0A9W8AJ34_9FUNG</name>
<feature type="compositionally biased region" description="Polar residues" evidence="1">
    <location>
        <begin position="448"/>
        <end position="460"/>
    </location>
</feature>
<feature type="compositionally biased region" description="Basic and acidic residues" evidence="1">
    <location>
        <begin position="12"/>
        <end position="21"/>
    </location>
</feature>
<dbReference type="Proteomes" id="UP001150925">
    <property type="component" value="Unassembled WGS sequence"/>
</dbReference>
<dbReference type="OrthoDB" id="10324070at2759"/>
<feature type="compositionally biased region" description="Basic residues" evidence="1">
    <location>
        <begin position="554"/>
        <end position="577"/>
    </location>
</feature>